<accession>A0ABQ1WD39</accession>
<protein>
    <recommendedName>
        <fullName evidence="6">Secreted protein</fullName>
    </recommendedName>
</protein>
<reference evidence="5" key="1">
    <citation type="journal article" date="2019" name="Int. J. Syst. Evol. Microbiol.">
        <title>The Global Catalogue of Microorganisms (GCM) 10K type strain sequencing project: providing services to taxonomists for standard genome sequencing and annotation.</title>
        <authorList>
            <consortium name="The Broad Institute Genomics Platform"/>
            <consortium name="The Broad Institute Genome Sequencing Center for Infectious Disease"/>
            <person name="Wu L."/>
            <person name="Ma J."/>
        </authorList>
    </citation>
    <scope>NUCLEOTIDE SEQUENCE [LARGE SCALE GENOMIC DNA]</scope>
    <source>
        <strain evidence="5">CGMCC 1.15422</strain>
    </source>
</reference>
<evidence type="ECO:0000256" key="2">
    <source>
        <dbReference type="SAM" id="Phobius"/>
    </source>
</evidence>
<evidence type="ECO:0008006" key="6">
    <source>
        <dbReference type="Google" id="ProtNLM"/>
    </source>
</evidence>
<evidence type="ECO:0000313" key="4">
    <source>
        <dbReference type="EMBL" id="GGG23117.1"/>
    </source>
</evidence>
<feature type="region of interest" description="Disordered" evidence="1">
    <location>
        <begin position="147"/>
        <end position="169"/>
    </location>
</feature>
<dbReference type="PROSITE" id="PS51257">
    <property type="entry name" value="PROKAR_LIPOPROTEIN"/>
    <property type="match status" value="1"/>
</dbReference>
<evidence type="ECO:0000256" key="1">
    <source>
        <dbReference type="SAM" id="MobiDB-lite"/>
    </source>
</evidence>
<feature type="signal peptide" evidence="3">
    <location>
        <begin position="1"/>
        <end position="23"/>
    </location>
</feature>
<organism evidence="4 5">
    <name type="scientific">Christiangramia forsetii</name>
    <dbReference type="NCBI Taxonomy" id="411153"/>
    <lineage>
        <taxon>Bacteria</taxon>
        <taxon>Pseudomonadati</taxon>
        <taxon>Bacteroidota</taxon>
        <taxon>Flavobacteriia</taxon>
        <taxon>Flavobacteriales</taxon>
        <taxon>Flavobacteriaceae</taxon>
        <taxon>Christiangramia</taxon>
    </lineage>
</organism>
<proteinExistence type="predicted"/>
<keyword evidence="2" id="KW-0812">Transmembrane</keyword>
<keyword evidence="5" id="KW-1185">Reference proteome</keyword>
<keyword evidence="3" id="KW-0732">Signal</keyword>
<keyword evidence="2" id="KW-1133">Transmembrane helix</keyword>
<keyword evidence="2" id="KW-0472">Membrane</keyword>
<comment type="caution">
    <text evidence="4">The sequence shown here is derived from an EMBL/GenBank/DDBJ whole genome shotgun (WGS) entry which is preliminary data.</text>
</comment>
<evidence type="ECO:0000313" key="5">
    <source>
        <dbReference type="Proteomes" id="UP000605733"/>
    </source>
</evidence>
<name>A0ABQ1WD39_9FLAO</name>
<evidence type="ECO:0000256" key="3">
    <source>
        <dbReference type="SAM" id="SignalP"/>
    </source>
</evidence>
<dbReference type="Proteomes" id="UP000605733">
    <property type="component" value="Unassembled WGS sequence"/>
</dbReference>
<feature type="chain" id="PRO_5045632491" description="Secreted protein" evidence="3">
    <location>
        <begin position="24"/>
        <end position="313"/>
    </location>
</feature>
<sequence length="313" mass="35751">MKYLTTTFLILLIIISSSCDRRAQENATNFQSTNQDIEIKSEVDEYIESPEDNSASKDSIMEAENKSQDEVVNSQFQNEQSNADTLEVPEHSGWNWWMVGAISSILMNIILALLLKKTITSKEHYKKRKKHYKNELHRLEIALKEATRNKSPSISKRQPIRRESKENPPVQKAIEKKPTFDDEKPVEVPLSIHSTTRVVESEVSKPVILFAEKASDDKIFSSVTDQKNEHRSVFKLILDDAAAEKAEFEVADSDYILKMAVNSPDTYLYPVCKPENSNQNYSGEIITTKRGVAHKVDGKWKVNEEDKATIKFQ</sequence>
<dbReference type="RefSeq" id="WP_011710470.1">
    <property type="nucleotide sequence ID" value="NZ_BMIX01000001.1"/>
</dbReference>
<dbReference type="EMBL" id="BMIX01000001">
    <property type="protein sequence ID" value="GGG23117.1"/>
    <property type="molecule type" value="Genomic_DNA"/>
</dbReference>
<gene>
    <name evidence="4" type="ORF">GCM10011532_02770</name>
</gene>
<feature type="transmembrane region" description="Helical" evidence="2">
    <location>
        <begin position="94"/>
        <end position="115"/>
    </location>
</feature>